<dbReference type="AlphaFoldDB" id="A0A5B7IFI2"/>
<protein>
    <submittedName>
        <fullName evidence="1">Uncharacterized protein</fullName>
    </submittedName>
</protein>
<keyword evidence="2" id="KW-1185">Reference proteome</keyword>
<dbReference type="Proteomes" id="UP000324222">
    <property type="component" value="Unassembled WGS sequence"/>
</dbReference>
<evidence type="ECO:0000313" key="2">
    <source>
        <dbReference type="Proteomes" id="UP000324222"/>
    </source>
</evidence>
<evidence type="ECO:0000313" key="1">
    <source>
        <dbReference type="EMBL" id="MPC79444.1"/>
    </source>
</evidence>
<reference evidence="1 2" key="1">
    <citation type="submission" date="2019-05" db="EMBL/GenBank/DDBJ databases">
        <title>Another draft genome of Portunus trituberculatus and its Hox gene families provides insights of decapod evolution.</title>
        <authorList>
            <person name="Jeong J.-H."/>
            <person name="Song I."/>
            <person name="Kim S."/>
            <person name="Choi T."/>
            <person name="Kim D."/>
            <person name="Ryu S."/>
            <person name="Kim W."/>
        </authorList>
    </citation>
    <scope>NUCLEOTIDE SEQUENCE [LARGE SCALE GENOMIC DNA]</scope>
    <source>
        <tissue evidence="1">Muscle</tissue>
    </source>
</reference>
<dbReference type="EMBL" id="VSRR010051177">
    <property type="protein sequence ID" value="MPC79444.1"/>
    <property type="molecule type" value="Genomic_DNA"/>
</dbReference>
<accession>A0A5B7IFI2</accession>
<comment type="caution">
    <text evidence="1">The sequence shown here is derived from an EMBL/GenBank/DDBJ whole genome shotgun (WGS) entry which is preliminary data.</text>
</comment>
<organism evidence="1 2">
    <name type="scientific">Portunus trituberculatus</name>
    <name type="common">Swimming crab</name>
    <name type="synonym">Neptunus trituberculatus</name>
    <dbReference type="NCBI Taxonomy" id="210409"/>
    <lineage>
        <taxon>Eukaryota</taxon>
        <taxon>Metazoa</taxon>
        <taxon>Ecdysozoa</taxon>
        <taxon>Arthropoda</taxon>
        <taxon>Crustacea</taxon>
        <taxon>Multicrustacea</taxon>
        <taxon>Malacostraca</taxon>
        <taxon>Eumalacostraca</taxon>
        <taxon>Eucarida</taxon>
        <taxon>Decapoda</taxon>
        <taxon>Pleocyemata</taxon>
        <taxon>Brachyura</taxon>
        <taxon>Eubrachyura</taxon>
        <taxon>Portunoidea</taxon>
        <taxon>Portunidae</taxon>
        <taxon>Portuninae</taxon>
        <taxon>Portunus</taxon>
    </lineage>
</organism>
<proteinExistence type="predicted"/>
<gene>
    <name evidence="1" type="ORF">E2C01_073972</name>
</gene>
<name>A0A5B7IFI2_PORTR</name>
<sequence>MHLLYRLEDMLSLRLFSFLPQRSTHHCLAELYTRLSSTSIMTSSIIFTPSMQLLRPVVLSSRRKKSRMYSTLNHLPQFIKGESIIPWRR</sequence>